<proteinExistence type="predicted"/>
<organism evidence="2 3">
    <name type="scientific">Chytriomyces confervae</name>
    <dbReference type="NCBI Taxonomy" id="246404"/>
    <lineage>
        <taxon>Eukaryota</taxon>
        <taxon>Fungi</taxon>
        <taxon>Fungi incertae sedis</taxon>
        <taxon>Chytridiomycota</taxon>
        <taxon>Chytridiomycota incertae sedis</taxon>
        <taxon>Chytridiomycetes</taxon>
        <taxon>Chytridiales</taxon>
        <taxon>Chytriomycetaceae</taxon>
        <taxon>Chytriomyces</taxon>
    </lineage>
</organism>
<evidence type="ECO:0000313" key="2">
    <source>
        <dbReference type="EMBL" id="TPX67287.1"/>
    </source>
</evidence>
<name>A0A507EVA9_9FUNG</name>
<keyword evidence="3" id="KW-1185">Reference proteome</keyword>
<protein>
    <submittedName>
        <fullName evidence="2">Uncharacterized protein</fullName>
    </submittedName>
</protein>
<dbReference type="AlphaFoldDB" id="A0A507EVA9"/>
<comment type="caution">
    <text evidence="2">The sequence shown here is derived from an EMBL/GenBank/DDBJ whole genome shotgun (WGS) entry which is preliminary data.</text>
</comment>
<feature type="region of interest" description="Disordered" evidence="1">
    <location>
        <begin position="138"/>
        <end position="161"/>
    </location>
</feature>
<evidence type="ECO:0000313" key="3">
    <source>
        <dbReference type="Proteomes" id="UP000320333"/>
    </source>
</evidence>
<dbReference type="EMBL" id="QEAP01000405">
    <property type="protein sequence ID" value="TPX67287.1"/>
    <property type="molecule type" value="Genomic_DNA"/>
</dbReference>
<dbReference type="PANTHER" id="PTHR37848:SF1">
    <property type="entry name" value="SUN DOMAIN-CONTAINING PROTEIN"/>
    <property type="match status" value="1"/>
</dbReference>
<dbReference type="PANTHER" id="PTHR37848">
    <property type="entry name" value="EXPRESSED PROTEIN"/>
    <property type="match status" value="1"/>
</dbReference>
<reference evidence="2 3" key="1">
    <citation type="journal article" date="2019" name="Sci. Rep.">
        <title>Comparative genomics of chytrid fungi reveal insights into the obligate biotrophic and pathogenic lifestyle of Synchytrium endobioticum.</title>
        <authorList>
            <person name="van de Vossenberg B.T.L.H."/>
            <person name="Warris S."/>
            <person name="Nguyen H.D.T."/>
            <person name="van Gent-Pelzer M.P.E."/>
            <person name="Joly D.L."/>
            <person name="van de Geest H.C."/>
            <person name="Bonants P.J.M."/>
            <person name="Smith D.S."/>
            <person name="Levesque C.A."/>
            <person name="van der Lee T.A.J."/>
        </authorList>
    </citation>
    <scope>NUCLEOTIDE SEQUENCE [LARGE SCALE GENOMIC DNA]</scope>
    <source>
        <strain evidence="2 3">CBS 675.73</strain>
    </source>
</reference>
<dbReference type="Proteomes" id="UP000320333">
    <property type="component" value="Unassembled WGS sequence"/>
</dbReference>
<sequence>MSKYAKLSSDDDDAAQSAVEMPQHALPVYDSIAAPTDTGSSSSSRCCPDGSDTRIDFADAPIEPPSYFNVSSIPRQRVLLRSQVHTPVSCSAEIQRTSHSVLTHDSDVASNPDAVFNYFLFYIAEKPTMKVKIRGTHEETHTEMRTVTDSNGRTRTESHETSKTVTDFNFTLDVTNYVSETWERIEAAPKREMVEPELGEWRAVIEAFTRSENPLKEIHMHKEIEWDVKQIRKWLEAAIRTTGYCHRVHIDFPKSNDTVTALADSDLSHCANSFVTKVLCFLSCLWILFWPLFMLVRNNVTGQLHAYYLCEGTEMEFVSRNMAVILHAVTHRKIGEKYVAV</sequence>
<dbReference type="OrthoDB" id="203796at2759"/>
<accession>A0A507EVA9</accession>
<gene>
    <name evidence="2" type="ORF">CcCBS67573_g07558</name>
</gene>
<evidence type="ECO:0000256" key="1">
    <source>
        <dbReference type="SAM" id="MobiDB-lite"/>
    </source>
</evidence>